<organism evidence="16 17">
    <name type="scientific">Photobacterium aphoticum</name>
    <dbReference type="NCBI Taxonomy" id="754436"/>
    <lineage>
        <taxon>Bacteria</taxon>
        <taxon>Pseudomonadati</taxon>
        <taxon>Pseudomonadota</taxon>
        <taxon>Gammaproteobacteria</taxon>
        <taxon>Vibrionales</taxon>
        <taxon>Vibrionaceae</taxon>
        <taxon>Photobacterium</taxon>
    </lineage>
</organism>
<evidence type="ECO:0000256" key="3">
    <source>
        <dbReference type="ARBA" id="ARBA00002695"/>
    </source>
</evidence>
<dbReference type="STRING" id="754436.JCM19237_2999"/>
<evidence type="ECO:0000256" key="9">
    <source>
        <dbReference type="ARBA" id="ARBA00022605"/>
    </source>
</evidence>
<keyword evidence="7" id="KW-0432">Leucine biosynthesis</keyword>
<comment type="caution">
    <text evidence="16">The sequence shown here is derived from an EMBL/GenBank/DDBJ whole genome shotgun (WGS) entry which is preliminary data.</text>
</comment>
<evidence type="ECO:0000256" key="1">
    <source>
        <dbReference type="ARBA" id="ARBA00000491"/>
    </source>
</evidence>
<keyword evidence="9" id="KW-0028">Amino-acid biosynthesis</keyword>
<dbReference type="Pfam" id="PF00330">
    <property type="entry name" value="Aconitase"/>
    <property type="match status" value="1"/>
</dbReference>
<name>A0A090QYT3_9GAMM</name>
<comment type="catalytic activity">
    <reaction evidence="1">
        <text>(2R,3S)-3-isopropylmalate = (2S)-2-isopropylmalate</text>
        <dbReference type="Rhea" id="RHEA:32287"/>
        <dbReference type="ChEBI" id="CHEBI:1178"/>
        <dbReference type="ChEBI" id="CHEBI:35121"/>
        <dbReference type="EC" id="4.2.1.33"/>
    </reaction>
</comment>
<evidence type="ECO:0000313" key="16">
    <source>
        <dbReference type="EMBL" id="GAL06994.1"/>
    </source>
</evidence>
<dbReference type="PANTHER" id="PTHR43822">
    <property type="entry name" value="HOMOACONITASE, MITOCHONDRIAL-RELATED"/>
    <property type="match status" value="1"/>
</dbReference>
<feature type="domain" description="Aconitase/3-isopropylmalate dehydratase large subunit alpha/beta/alpha" evidence="15">
    <location>
        <begin position="12"/>
        <end position="106"/>
    </location>
</feature>
<evidence type="ECO:0000256" key="7">
    <source>
        <dbReference type="ARBA" id="ARBA00022430"/>
    </source>
</evidence>
<dbReference type="GO" id="GO:0046872">
    <property type="term" value="F:metal ion binding"/>
    <property type="evidence" value="ECO:0007669"/>
    <property type="project" value="UniProtKB-KW"/>
</dbReference>
<dbReference type="GO" id="GO:0003861">
    <property type="term" value="F:3-isopropylmalate dehydratase activity"/>
    <property type="evidence" value="ECO:0007669"/>
    <property type="project" value="UniProtKB-EC"/>
</dbReference>
<evidence type="ECO:0000256" key="11">
    <source>
        <dbReference type="ARBA" id="ARBA00023004"/>
    </source>
</evidence>
<dbReference type="PANTHER" id="PTHR43822:SF9">
    <property type="entry name" value="3-ISOPROPYLMALATE DEHYDRATASE"/>
    <property type="match status" value="1"/>
</dbReference>
<dbReference type="Proteomes" id="UP000029227">
    <property type="component" value="Unassembled WGS sequence"/>
</dbReference>
<dbReference type="InterPro" id="IPR036008">
    <property type="entry name" value="Aconitase_4Fe-4S_dom"/>
</dbReference>
<comment type="function">
    <text evidence="3">Catalyzes the isomerization between 2-isopropylmalate and 3-isopropylmalate, via the formation of 2-isopropylmaleate.</text>
</comment>
<evidence type="ECO:0000256" key="6">
    <source>
        <dbReference type="ARBA" id="ARBA00011998"/>
    </source>
</evidence>
<evidence type="ECO:0000256" key="2">
    <source>
        <dbReference type="ARBA" id="ARBA00001966"/>
    </source>
</evidence>
<comment type="subunit">
    <text evidence="5">Heterodimer of LeuC and LeuD.</text>
</comment>
<dbReference type="eggNOG" id="COG0065">
    <property type="taxonomic scope" value="Bacteria"/>
</dbReference>
<keyword evidence="11" id="KW-0408">Iron</keyword>
<dbReference type="Gene3D" id="3.30.499.10">
    <property type="entry name" value="Aconitase, domain 3"/>
    <property type="match status" value="1"/>
</dbReference>
<accession>A0A090QYT3</accession>
<evidence type="ECO:0000256" key="14">
    <source>
        <dbReference type="ARBA" id="ARBA00023304"/>
    </source>
</evidence>
<keyword evidence="10" id="KW-0479">Metal-binding</keyword>
<dbReference type="GO" id="GO:0051539">
    <property type="term" value="F:4 iron, 4 sulfur cluster binding"/>
    <property type="evidence" value="ECO:0007669"/>
    <property type="project" value="UniProtKB-KW"/>
</dbReference>
<dbReference type="InterPro" id="IPR015931">
    <property type="entry name" value="Acnase/IPM_dHydase_lsu_aba_1/3"/>
</dbReference>
<dbReference type="InterPro" id="IPR001030">
    <property type="entry name" value="Acoase/IPM_deHydtase_lsu_aba"/>
</dbReference>
<evidence type="ECO:0000313" key="17">
    <source>
        <dbReference type="Proteomes" id="UP000029227"/>
    </source>
</evidence>
<dbReference type="InterPro" id="IPR050067">
    <property type="entry name" value="IPM_dehydratase_rel_enz"/>
</dbReference>
<evidence type="ECO:0000256" key="13">
    <source>
        <dbReference type="ARBA" id="ARBA00023239"/>
    </source>
</evidence>
<dbReference type="AlphaFoldDB" id="A0A090QYT3"/>
<reference evidence="16 17" key="1">
    <citation type="journal article" date="2014" name="Genome Announc.">
        <title>Draft Genome Sequences of Two Vibrionaceae Species, Vibrio ponticus C121 and Photobacterium aphoticum C119, Isolated as Coral Reef Microbiota.</title>
        <authorList>
            <person name="Al-saari N."/>
            <person name="Meirelles P.M."/>
            <person name="Mino S."/>
            <person name="Suda W."/>
            <person name="Oshima K."/>
            <person name="Hattori M."/>
            <person name="Ohkuma M."/>
            <person name="Thompson F.L."/>
            <person name="Gomez-Gil B."/>
            <person name="Sawabe T."/>
            <person name="Sawabe T."/>
        </authorList>
    </citation>
    <scope>NUCLEOTIDE SEQUENCE [LARGE SCALE GENOMIC DNA]</scope>
    <source>
        <strain evidence="16 17">JCM 19237</strain>
    </source>
</reference>
<keyword evidence="12" id="KW-0411">Iron-sulfur</keyword>
<comment type="cofactor">
    <cofactor evidence="2">
        <name>[4Fe-4S] cluster</name>
        <dbReference type="ChEBI" id="CHEBI:49883"/>
    </cofactor>
</comment>
<keyword evidence="14" id="KW-0100">Branched-chain amino acid biosynthesis</keyword>
<keyword evidence="8" id="KW-0004">4Fe-4S</keyword>
<comment type="pathway">
    <text evidence="4">Amino-acid biosynthesis; L-leucine biosynthesis; L-leucine from 3-methyl-2-oxobutanoate: step 2/4.</text>
</comment>
<evidence type="ECO:0000256" key="5">
    <source>
        <dbReference type="ARBA" id="ARBA00011271"/>
    </source>
</evidence>
<gene>
    <name evidence="16" type="ORF">JCM19237_2999</name>
</gene>
<dbReference type="EMBL" id="BBMN01000014">
    <property type="protein sequence ID" value="GAL06994.1"/>
    <property type="molecule type" value="Genomic_DNA"/>
</dbReference>
<evidence type="ECO:0000259" key="15">
    <source>
        <dbReference type="Pfam" id="PF00330"/>
    </source>
</evidence>
<sequence length="126" mass="14178">MSNNKAPKTLYEKVYDAHVAVAAEGENPILYIDRHLVHEVTSPQAFDGLREKGRQVRQVSKTFATMDHNVSTQTKDINASGEMARIQMETLAKNCEEFGVTLYDLNHKYQASSMSWGQSWASPCRA</sequence>
<evidence type="ECO:0000256" key="4">
    <source>
        <dbReference type="ARBA" id="ARBA00004729"/>
    </source>
</evidence>
<evidence type="ECO:0000256" key="8">
    <source>
        <dbReference type="ARBA" id="ARBA00022485"/>
    </source>
</evidence>
<dbReference type="GO" id="GO:0009098">
    <property type="term" value="P:L-leucine biosynthetic process"/>
    <property type="evidence" value="ECO:0007669"/>
    <property type="project" value="UniProtKB-KW"/>
</dbReference>
<protein>
    <recommendedName>
        <fullName evidence="6">3-isopropylmalate dehydratase</fullName>
        <ecNumber evidence="6">4.2.1.33</ecNumber>
    </recommendedName>
</protein>
<dbReference type="SUPFAM" id="SSF53732">
    <property type="entry name" value="Aconitase iron-sulfur domain"/>
    <property type="match status" value="1"/>
</dbReference>
<evidence type="ECO:0000256" key="10">
    <source>
        <dbReference type="ARBA" id="ARBA00022723"/>
    </source>
</evidence>
<keyword evidence="13 16" id="KW-0456">Lyase</keyword>
<evidence type="ECO:0000256" key="12">
    <source>
        <dbReference type="ARBA" id="ARBA00023014"/>
    </source>
</evidence>
<dbReference type="EC" id="4.2.1.33" evidence="6"/>
<proteinExistence type="predicted"/>